<gene>
    <name evidence="1" type="ORF">A0H81_11712</name>
</gene>
<organism evidence="1 2">
    <name type="scientific">Grifola frondosa</name>
    <name type="common">Maitake</name>
    <name type="synonym">Polyporus frondosus</name>
    <dbReference type="NCBI Taxonomy" id="5627"/>
    <lineage>
        <taxon>Eukaryota</taxon>
        <taxon>Fungi</taxon>
        <taxon>Dikarya</taxon>
        <taxon>Basidiomycota</taxon>
        <taxon>Agaricomycotina</taxon>
        <taxon>Agaricomycetes</taxon>
        <taxon>Polyporales</taxon>
        <taxon>Grifolaceae</taxon>
        <taxon>Grifola</taxon>
    </lineage>
</organism>
<keyword evidence="2" id="KW-1185">Reference proteome</keyword>
<dbReference type="AlphaFoldDB" id="A0A1C7LUZ3"/>
<dbReference type="Proteomes" id="UP000092993">
    <property type="component" value="Unassembled WGS sequence"/>
</dbReference>
<protein>
    <submittedName>
        <fullName evidence="1">Uncharacterized protein</fullName>
    </submittedName>
</protein>
<sequence length="74" mass="8612">MEIEADLPGDRKIFWLWREIGMKSSVKEPFTWQLIEMSYVRMKGSEDGKPTWHNTLAGKMVLLGRARSAMWAVL</sequence>
<proteinExistence type="predicted"/>
<reference evidence="1 2" key="1">
    <citation type="submission" date="2016-03" db="EMBL/GenBank/DDBJ databases">
        <title>Whole genome sequencing of Grifola frondosa 9006-11.</title>
        <authorList>
            <person name="Min B."/>
            <person name="Park H."/>
            <person name="Kim J.-G."/>
            <person name="Cho H."/>
            <person name="Oh Y.-L."/>
            <person name="Kong W.-S."/>
            <person name="Choi I.-G."/>
        </authorList>
    </citation>
    <scope>NUCLEOTIDE SEQUENCE [LARGE SCALE GENOMIC DNA]</scope>
    <source>
        <strain evidence="1 2">9006-11</strain>
    </source>
</reference>
<evidence type="ECO:0000313" key="2">
    <source>
        <dbReference type="Proteomes" id="UP000092993"/>
    </source>
</evidence>
<comment type="caution">
    <text evidence="1">The sequence shown here is derived from an EMBL/GenBank/DDBJ whole genome shotgun (WGS) entry which is preliminary data.</text>
</comment>
<name>A0A1C7LUZ3_GRIFR</name>
<evidence type="ECO:0000313" key="1">
    <source>
        <dbReference type="EMBL" id="OBZ68016.1"/>
    </source>
</evidence>
<accession>A0A1C7LUZ3</accession>
<dbReference type="EMBL" id="LUGG01000022">
    <property type="protein sequence ID" value="OBZ68016.1"/>
    <property type="molecule type" value="Genomic_DNA"/>
</dbReference>